<proteinExistence type="predicted"/>
<evidence type="ECO:0000256" key="1">
    <source>
        <dbReference type="PROSITE-ProRule" id="PRU00169"/>
    </source>
</evidence>
<dbReference type="EMBL" id="BOPV01000001">
    <property type="protein sequence ID" value="GIL41746.1"/>
    <property type="molecule type" value="Genomic_DNA"/>
</dbReference>
<organism evidence="3 4">
    <name type="scientific">Roseiterribacter gracilis</name>
    <dbReference type="NCBI Taxonomy" id="2812848"/>
    <lineage>
        <taxon>Bacteria</taxon>
        <taxon>Pseudomonadati</taxon>
        <taxon>Pseudomonadota</taxon>
        <taxon>Alphaproteobacteria</taxon>
        <taxon>Rhodospirillales</taxon>
        <taxon>Roseiterribacteraceae</taxon>
        <taxon>Roseiterribacter</taxon>
    </lineage>
</organism>
<evidence type="ECO:0000313" key="4">
    <source>
        <dbReference type="Proteomes" id="UP000681075"/>
    </source>
</evidence>
<dbReference type="GO" id="GO:0000160">
    <property type="term" value="P:phosphorelay signal transduction system"/>
    <property type="evidence" value="ECO:0007669"/>
    <property type="project" value="InterPro"/>
</dbReference>
<dbReference type="SUPFAM" id="SSF52172">
    <property type="entry name" value="CheY-like"/>
    <property type="match status" value="1"/>
</dbReference>
<keyword evidence="4" id="KW-1185">Reference proteome</keyword>
<dbReference type="Pfam" id="PF00072">
    <property type="entry name" value="Response_reg"/>
    <property type="match status" value="1"/>
</dbReference>
<gene>
    <name evidence="3" type="ORF">TMPK1_39830</name>
</gene>
<sequence length="181" mass="20389">MSERRLDLAQTSVLIVEPNVRLHRVYRDALTAFGTGRISTVPDWDGALARFTEERPHLAFVEVLDEERRAVGLDWIRRVRRDFPFPSRAVPIVASSALTTSKTVCEARNAGANDFMKKPFGVGDLFRQITRVVEFVRPFVVDRAYVGPCRRTQAEGHQGPERRYAKQLRGGSILGQGLQPA</sequence>
<dbReference type="InterPro" id="IPR011006">
    <property type="entry name" value="CheY-like_superfamily"/>
</dbReference>
<dbReference type="InterPro" id="IPR001789">
    <property type="entry name" value="Sig_transdc_resp-reg_receiver"/>
</dbReference>
<evidence type="ECO:0000313" key="3">
    <source>
        <dbReference type="EMBL" id="GIL41746.1"/>
    </source>
</evidence>
<reference evidence="3" key="1">
    <citation type="submission" date="2021-02" db="EMBL/GenBank/DDBJ databases">
        <title>Genome sequence of Rhodospirillales sp. strain TMPK1 isolated from soil.</title>
        <authorList>
            <person name="Nakai R."/>
            <person name="Kusada H."/>
            <person name="Tamaki H."/>
        </authorList>
    </citation>
    <scope>NUCLEOTIDE SEQUENCE</scope>
    <source>
        <strain evidence="3">TMPK1</strain>
    </source>
</reference>
<dbReference type="AlphaFoldDB" id="A0A8S8XKR6"/>
<comment type="caution">
    <text evidence="1">Lacks conserved residue(s) required for the propagation of feature annotation.</text>
</comment>
<comment type="caution">
    <text evidence="3">The sequence shown here is derived from an EMBL/GenBank/DDBJ whole genome shotgun (WGS) entry which is preliminary data.</text>
</comment>
<dbReference type="CDD" id="cd00156">
    <property type="entry name" value="REC"/>
    <property type="match status" value="1"/>
</dbReference>
<protein>
    <submittedName>
        <fullName evidence="3">Response regulator</fullName>
    </submittedName>
</protein>
<dbReference type="RefSeq" id="WP_420245371.1">
    <property type="nucleotide sequence ID" value="NZ_BOPV01000001.1"/>
</dbReference>
<name>A0A8S8XKR6_9PROT</name>
<dbReference type="Proteomes" id="UP000681075">
    <property type="component" value="Unassembled WGS sequence"/>
</dbReference>
<dbReference type="PROSITE" id="PS50110">
    <property type="entry name" value="RESPONSE_REGULATORY"/>
    <property type="match status" value="1"/>
</dbReference>
<accession>A0A8S8XKR6</accession>
<dbReference type="SMART" id="SM00448">
    <property type="entry name" value="REC"/>
    <property type="match status" value="1"/>
</dbReference>
<feature type="domain" description="Response regulatory" evidence="2">
    <location>
        <begin position="12"/>
        <end position="133"/>
    </location>
</feature>
<dbReference type="Gene3D" id="3.40.50.2300">
    <property type="match status" value="1"/>
</dbReference>
<evidence type="ECO:0000259" key="2">
    <source>
        <dbReference type="PROSITE" id="PS50110"/>
    </source>
</evidence>